<protein>
    <recommendedName>
        <fullName evidence="4">Secreted protein</fullName>
    </recommendedName>
</protein>
<keyword evidence="3" id="KW-1185">Reference proteome</keyword>
<dbReference type="InterPro" id="IPR010634">
    <property type="entry name" value="DUF1223"/>
</dbReference>
<evidence type="ECO:0000256" key="1">
    <source>
        <dbReference type="SAM" id="SignalP"/>
    </source>
</evidence>
<dbReference type="PANTHER" id="PTHR36057">
    <property type="match status" value="1"/>
</dbReference>
<reference evidence="2 3" key="1">
    <citation type="submission" date="2023-07" db="EMBL/GenBank/DDBJ databases">
        <title>Sorghum-associated microbial communities from plants grown in Nebraska, USA.</title>
        <authorList>
            <person name="Schachtman D."/>
        </authorList>
    </citation>
    <scope>NUCLEOTIDE SEQUENCE [LARGE SCALE GENOMIC DNA]</scope>
    <source>
        <strain evidence="2 3">DS2154</strain>
    </source>
</reference>
<accession>A0ABU1MWQ9</accession>
<dbReference type="RefSeq" id="WP_056759421.1">
    <property type="nucleotide sequence ID" value="NZ_BMLD01000019.1"/>
</dbReference>
<evidence type="ECO:0000313" key="2">
    <source>
        <dbReference type="EMBL" id="MDR6530146.1"/>
    </source>
</evidence>
<dbReference type="Pfam" id="PF06764">
    <property type="entry name" value="DUF1223"/>
    <property type="match status" value="1"/>
</dbReference>
<feature type="signal peptide" evidence="1">
    <location>
        <begin position="1"/>
        <end position="21"/>
    </location>
</feature>
<dbReference type="InterPro" id="IPR036249">
    <property type="entry name" value="Thioredoxin-like_sf"/>
</dbReference>
<organism evidence="2 3">
    <name type="scientific">Caulobacter rhizosphaerae</name>
    <dbReference type="NCBI Taxonomy" id="2010972"/>
    <lineage>
        <taxon>Bacteria</taxon>
        <taxon>Pseudomonadati</taxon>
        <taxon>Pseudomonadota</taxon>
        <taxon>Alphaproteobacteria</taxon>
        <taxon>Caulobacterales</taxon>
        <taxon>Caulobacteraceae</taxon>
        <taxon>Caulobacter</taxon>
    </lineage>
</organism>
<gene>
    <name evidence="2" type="ORF">J2800_000870</name>
</gene>
<name>A0ABU1MWQ9_9CAUL</name>
<dbReference type="EMBL" id="JAVDRL010000002">
    <property type="protein sequence ID" value="MDR6530146.1"/>
    <property type="molecule type" value="Genomic_DNA"/>
</dbReference>
<proteinExistence type="predicted"/>
<dbReference type="PANTHER" id="PTHR36057:SF1">
    <property type="entry name" value="LIPOPROTEIN LIPID ATTACHMENT SITE-LIKE PROTEIN, PUTATIVE (DUF1223)-RELATED"/>
    <property type="match status" value="1"/>
</dbReference>
<dbReference type="Proteomes" id="UP001262754">
    <property type="component" value="Unassembled WGS sequence"/>
</dbReference>
<comment type="caution">
    <text evidence="2">The sequence shown here is derived from an EMBL/GenBank/DDBJ whole genome shotgun (WGS) entry which is preliminary data.</text>
</comment>
<sequence>MTRTMMRRTAWASLAAGAALAAAVGAWSMSGAGGTAQRPVVLELFQSQGCSSCPPANANLNAIVDRPDVLALSFGVTYWDQLGWKDTFAKPAYTDRQKAYARGLGAQLGTPQMVIEGREDLIGTNARDLDLALRRARPTMDATVALSRGRVEIGAGQAPKAGADVWLVRYDPRVRQVAIQRGENNGKTLPHRDVVVELTRLGGWTGAPVGFAAKPPADPVLRTAVLVQARNGGPILAAARL</sequence>
<evidence type="ECO:0000313" key="3">
    <source>
        <dbReference type="Proteomes" id="UP001262754"/>
    </source>
</evidence>
<keyword evidence="1" id="KW-0732">Signal</keyword>
<feature type="chain" id="PRO_5045134902" description="Secreted protein" evidence="1">
    <location>
        <begin position="22"/>
        <end position="241"/>
    </location>
</feature>
<dbReference type="SUPFAM" id="SSF52833">
    <property type="entry name" value="Thioredoxin-like"/>
    <property type="match status" value="1"/>
</dbReference>
<evidence type="ECO:0008006" key="4">
    <source>
        <dbReference type="Google" id="ProtNLM"/>
    </source>
</evidence>